<accession>A0ABY5PFJ1</accession>
<organism evidence="1 2">
    <name type="scientific">Svornostia abyssi</name>
    <dbReference type="NCBI Taxonomy" id="2898438"/>
    <lineage>
        <taxon>Bacteria</taxon>
        <taxon>Bacillati</taxon>
        <taxon>Actinomycetota</taxon>
        <taxon>Thermoleophilia</taxon>
        <taxon>Solirubrobacterales</taxon>
        <taxon>Baekduiaceae</taxon>
        <taxon>Svornostia</taxon>
    </lineage>
</organism>
<keyword evidence="2" id="KW-1185">Reference proteome</keyword>
<protein>
    <submittedName>
        <fullName evidence="1">DUF6228 family protein</fullName>
    </submittedName>
</protein>
<evidence type="ECO:0000313" key="1">
    <source>
        <dbReference type="EMBL" id="UUY03444.1"/>
    </source>
</evidence>
<dbReference type="Pfam" id="PF19739">
    <property type="entry name" value="DUF6228"/>
    <property type="match status" value="1"/>
</dbReference>
<sequence length="140" mass="15232">MNAVTFGGRDGLRLELAPAPPAYEDRQPAWNARLTGPGIDVSLLCPEAVWYRSLADFLADLGPFGHGKRRWFGPSEWQSGDLELQLKVTQTADNTVSVEVVLTDGAPPRWQLKAEIELDPGAFGQIASDARRLSAVSLAM</sequence>
<reference evidence="2" key="1">
    <citation type="submission" date="2021-11" db="EMBL/GenBank/DDBJ databases">
        <title>Cultivation dependent microbiological survey of springs from the worlds oldest radium mine currently devoted to the extraction of radon-saturated water.</title>
        <authorList>
            <person name="Kapinusova G."/>
            <person name="Smrhova T."/>
            <person name="Strejcek M."/>
            <person name="Suman J."/>
            <person name="Jani K."/>
            <person name="Pajer P."/>
            <person name="Uhlik O."/>
        </authorList>
    </citation>
    <scope>NUCLEOTIDE SEQUENCE [LARGE SCALE GENOMIC DNA]</scope>
    <source>
        <strain evidence="2">J379</strain>
    </source>
</reference>
<gene>
    <name evidence="1" type="ORF">LRS13_22690</name>
</gene>
<evidence type="ECO:0000313" key="2">
    <source>
        <dbReference type="Proteomes" id="UP001058860"/>
    </source>
</evidence>
<dbReference type="RefSeq" id="WP_353863949.1">
    <property type="nucleotide sequence ID" value="NZ_CP088295.1"/>
</dbReference>
<dbReference type="Proteomes" id="UP001058860">
    <property type="component" value="Chromosome"/>
</dbReference>
<dbReference type="EMBL" id="CP088295">
    <property type="protein sequence ID" value="UUY03444.1"/>
    <property type="molecule type" value="Genomic_DNA"/>
</dbReference>
<proteinExistence type="predicted"/>
<name>A0ABY5PFJ1_9ACTN</name>
<dbReference type="InterPro" id="IPR046196">
    <property type="entry name" value="DUF6228"/>
</dbReference>